<evidence type="ECO:0000259" key="8">
    <source>
        <dbReference type="SMART" id="SM00062"/>
    </source>
</evidence>
<organism evidence="9 10">
    <name type="scientific">Herbaspirillum robiniae</name>
    <dbReference type="NCBI Taxonomy" id="2014887"/>
    <lineage>
        <taxon>Bacteria</taxon>
        <taxon>Pseudomonadati</taxon>
        <taxon>Pseudomonadota</taxon>
        <taxon>Betaproteobacteria</taxon>
        <taxon>Burkholderiales</taxon>
        <taxon>Oxalobacteraceae</taxon>
        <taxon>Herbaspirillum</taxon>
    </lineage>
</organism>
<comment type="subcellular location">
    <subcellularLocation>
        <location evidence="1">Periplasm</location>
    </subcellularLocation>
</comment>
<dbReference type="Gene3D" id="3.40.190.10">
    <property type="entry name" value="Periplasmic binding protein-like II"/>
    <property type="match status" value="2"/>
</dbReference>
<feature type="chain" id="PRO_5012083346" description="Putative aliphatic sulfonates-binding protein" evidence="7">
    <location>
        <begin position="29"/>
        <end position="328"/>
    </location>
</feature>
<dbReference type="PANTHER" id="PTHR30024:SF21">
    <property type="entry name" value="ABC TRANSPORTER SUBSTRATE-BINDING PROTEIN"/>
    <property type="match status" value="1"/>
</dbReference>
<dbReference type="FunFam" id="3.40.190.10:FF:000050">
    <property type="entry name" value="Sulfonate ABC transporter substrate-binding protein"/>
    <property type="match status" value="1"/>
</dbReference>
<feature type="domain" description="Solute-binding protein family 3/N-terminal" evidence="8">
    <location>
        <begin position="34"/>
        <end position="249"/>
    </location>
</feature>
<dbReference type="GO" id="GO:0016020">
    <property type="term" value="C:membrane"/>
    <property type="evidence" value="ECO:0007669"/>
    <property type="project" value="InterPro"/>
</dbReference>
<evidence type="ECO:0000256" key="5">
    <source>
        <dbReference type="ARBA" id="ARBA00055538"/>
    </source>
</evidence>
<keyword evidence="3" id="KW-0813">Transport</keyword>
<keyword evidence="4 7" id="KW-0732">Signal</keyword>
<dbReference type="InterPro" id="IPR006311">
    <property type="entry name" value="TAT_signal"/>
</dbReference>
<dbReference type="RefSeq" id="WP_088751117.1">
    <property type="nucleotide sequence ID" value="NZ_NJGU01000005.1"/>
</dbReference>
<evidence type="ECO:0000256" key="3">
    <source>
        <dbReference type="ARBA" id="ARBA00022448"/>
    </source>
</evidence>
<evidence type="ECO:0000256" key="4">
    <source>
        <dbReference type="ARBA" id="ARBA00022729"/>
    </source>
</evidence>
<dbReference type="Pfam" id="PF09084">
    <property type="entry name" value="NMT1"/>
    <property type="match status" value="1"/>
</dbReference>
<feature type="signal peptide" evidence="7">
    <location>
        <begin position="1"/>
        <end position="28"/>
    </location>
</feature>
<dbReference type="GO" id="GO:0042626">
    <property type="term" value="F:ATPase-coupled transmembrane transporter activity"/>
    <property type="evidence" value="ECO:0007669"/>
    <property type="project" value="InterPro"/>
</dbReference>
<dbReference type="SMART" id="SM00062">
    <property type="entry name" value="PBPb"/>
    <property type="match status" value="1"/>
</dbReference>
<dbReference type="InterPro" id="IPR001638">
    <property type="entry name" value="Solute-binding_3/MltF_N"/>
</dbReference>
<dbReference type="InterPro" id="IPR010067">
    <property type="entry name" value="ABC_SsuA_sub-bd"/>
</dbReference>
<evidence type="ECO:0000256" key="6">
    <source>
        <dbReference type="ARBA" id="ARBA00070228"/>
    </source>
</evidence>
<accession>A0A246WSP2</accession>
<reference evidence="9 10" key="1">
    <citation type="submission" date="2017-06" db="EMBL/GenBank/DDBJ databases">
        <title>Herbaspirillum phytohormonus sp. nov., isolated from the root nodule of Robinia pseudoacacia in lead-zinc mine.</title>
        <authorList>
            <person name="Fan M."/>
            <person name="Lin Y."/>
        </authorList>
    </citation>
    <scope>NUCLEOTIDE SEQUENCE [LARGE SCALE GENOMIC DNA]</scope>
    <source>
        <strain evidence="9 10">HZ10</strain>
    </source>
</reference>
<comment type="function">
    <text evidence="5">Part of a binding-protein-dependent transport system for aliphatic sulfonates. Putative binding protein.</text>
</comment>
<protein>
    <recommendedName>
        <fullName evidence="6">Putative aliphatic sulfonates-binding protein</fullName>
    </recommendedName>
</protein>
<dbReference type="PANTHER" id="PTHR30024">
    <property type="entry name" value="ALIPHATIC SULFONATES-BINDING PROTEIN-RELATED"/>
    <property type="match status" value="1"/>
</dbReference>
<evidence type="ECO:0000256" key="2">
    <source>
        <dbReference type="ARBA" id="ARBA00010742"/>
    </source>
</evidence>
<dbReference type="AlphaFoldDB" id="A0A246WSP2"/>
<gene>
    <name evidence="9" type="ORF">CEJ42_11320</name>
</gene>
<comment type="caution">
    <text evidence="9">The sequence shown here is derived from an EMBL/GenBank/DDBJ whole genome shotgun (WGS) entry which is preliminary data.</text>
</comment>
<dbReference type="EMBL" id="NJGU01000005">
    <property type="protein sequence ID" value="OWY29422.1"/>
    <property type="molecule type" value="Genomic_DNA"/>
</dbReference>
<comment type="similarity">
    <text evidence="2">Belongs to the bacterial solute-binding protein SsuA/TauA family.</text>
</comment>
<dbReference type="NCBIfam" id="TIGR01728">
    <property type="entry name" value="SsuA_fam"/>
    <property type="match status" value="1"/>
</dbReference>
<dbReference type="SUPFAM" id="SSF53850">
    <property type="entry name" value="Periplasmic binding protein-like II"/>
    <property type="match status" value="1"/>
</dbReference>
<name>A0A246WSP2_9BURK</name>
<dbReference type="Proteomes" id="UP000197596">
    <property type="component" value="Unassembled WGS sequence"/>
</dbReference>
<evidence type="ECO:0000313" key="10">
    <source>
        <dbReference type="Proteomes" id="UP000197596"/>
    </source>
</evidence>
<evidence type="ECO:0000256" key="1">
    <source>
        <dbReference type="ARBA" id="ARBA00004418"/>
    </source>
</evidence>
<dbReference type="InterPro" id="IPR015168">
    <property type="entry name" value="SsuA/THI5"/>
</dbReference>
<proteinExistence type="inferred from homology"/>
<dbReference type="PROSITE" id="PS51318">
    <property type="entry name" value="TAT"/>
    <property type="match status" value="1"/>
</dbReference>
<sequence length="328" mass="36011">MERRHFLRLGPAALGAAMLGAAPLLARAAQAPKTIRLDYAYYSPPSLVLRKFGWLEEDLKAQGTEVKWVLSQGSNRALEYLNSDSVDFGSTAGLAALLARANGNPIKAVYVYSRPEWTALAVAKDSPIRSVRELKGKKVAATKGTDPYLFLLRALHENGLKKSDVEIVHLQHPDGRAALEQGRVDAWAGLDPHLAASELEAGSRLIYRNVNFNTYGFLNVSDTFAARHPEQVKRVIAAYEKARAWIAAHPEETVKLLAEESKLSPEVARLQLKRNDFSHPQIGREHIDALRAAAPILTEEDLVKSGTDLPRTINALIDPSYAQGVVKA</sequence>
<evidence type="ECO:0000256" key="7">
    <source>
        <dbReference type="SAM" id="SignalP"/>
    </source>
</evidence>
<dbReference type="GO" id="GO:0042597">
    <property type="term" value="C:periplasmic space"/>
    <property type="evidence" value="ECO:0007669"/>
    <property type="project" value="UniProtKB-SubCell"/>
</dbReference>
<evidence type="ECO:0000313" key="9">
    <source>
        <dbReference type="EMBL" id="OWY29422.1"/>
    </source>
</evidence>